<feature type="compositionally biased region" description="Polar residues" evidence="3">
    <location>
        <begin position="438"/>
        <end position="453"/>
    </location>
</feature>
<feature type="region of interest" description="Disordered" evidence="3">
    <location>
        <begin position="546"/>
        <end position="587"/>
    </location>
</feature>
<dbReference type="Pfam" id="PF13855">
    <property type="entry name" value="LRR_8"/>
    <property type="match status" value="1"/>
</dbReference>
<protein>
    <submittedName>
        <fullName evidence="4">Septation initiation network scaffold protein cdc11</fullName>
    </submittedName>
</protein>
<feature type="compositionally biased region" description="Basic and acidic residues" evidence="3">
    <location>
        <begin position="689"/>
        <end position="701"/>
    </location>
</feature>
<dbReference type="InterPro" id="IPR032675">
    <property type="entry name" value="LRR_dom_sf"/>
</dbReference>
<feature type="region of interest" description="Disordered" evidence="3">
    <location>
        <begin position="647"/>
        <end position="824"/>
    </location>
</feature>
<feature type="compositionally biased region" description="Basic and acidic residues" evidence="3">
    <location>
        <begin position="304"/>
        <end position="313"/>
    </location>
</feature>
<evidence type="ECO:0000313" key="4">
    <source>
        <dbReference type="EMBL" id="TFA97554.1"/>
    </source>
</evidence>
<feature type="compositionally biased region" description="Polar residues" evidence="3">
    <location>
        <begin position="1241"/>
        <end position="1258"/>
    </location>
</feature>
<proteinExistence type="predicted"/>
<dbReference type="InterPro" id="IPR001611">
    <property type="entry name" value="Leu-rich_rpt"/>
</dbReference>
<keyword evidence="2" id="KW-0677">Repeat</keyword>
<feature type="region of interest" description="Disordered" evidence="3">
    <location>
        <begin position="599"/>
        <end position="635"/>
    </location>
</feature>
<feature type="compositionally biased region" description="Basic and acidic residues" evidence="3">
    <location>
        <begin position="68"/>
        <end position="78"/>
    </location>
</feature>
<feature type="compositionally biased region" description="Gly residues" evidence="3">
    <location>
        <begin position="945"/>
        <end position="954"/>
    </location>
</feature>
<dbReference type="InterPro" id="IPR003591">
    <property type="entry name" value="Leu-rich_rpt_typical-subtyp"/>
</dbReference>
<dbReference type="SMART" id="SM00365">
    <property type="entry name" value="LRR_SD22"/>
    <property type="match status" value="7"/>
</dbReference>
<feature type="region of interest" description="Disordered" evidence="3">
    <location>
        <begin position="937"/>
        <end position="1000"/>
    </location>
</feature>
<feature type="compositionally biased region" description="Low complexity" evidence="3">
    <location>
        <begin position="904"/>
        <end position="916"/>
    </location>
</feature>
<dbReference type="SUPFAM" id="SSF52058">
    <property type="entry name" value="L domain-like"/>
    <property type="match status" value="2"/>
</dbReference>
<accession>A0ABY2GQF7</accession>
<evidence type="ECO:0000313" key="5">
    <source>
        <dbReference type="Proteomes" id="UP001642720"/>
    </source>
</evidence>
<feature type="region of interest" description="Disordered" evidence="3">
    <location>
        <begin position="1178"/>
        <end position="1260"/>
    </location>
</feature>
<dbReference type="Pfam" id="PF13516">
    <property type="entry name" value="LRR_6"/>
    <property type="match status" value="2"/>
</dbReference>
<feature type="compositionally biased region" description="Low complexity" evidence="3">
    <location>
        <begin position="669"/>
        <end position="680"/>
    </location>
</feature>
<feature type="compositionally biased region" description="Polar residues" evidence="3">
    <location>
        <begin position="1827"/>
        <end position="1847"/>
    </location>
</feature>
<comment type="caution">
    <text evidence="4">The sequence shown here is derived from an EMBL/GenBank/DDBJ whole genome shotgun (WGS) entry which is preliminary data.</text>
</comment>
<dbReference type="GeneID" id="300582208"/>
<feature type="compositionally biased region" description="Basic and acidic residues" evidence="3">
    <location>
        <begin position="568"/>
        <end position="578"/>
    </location>
</feature>
<feature type="compositionally biased region" description="Polar residues" evidence="3">
    <location>
        <begin position="770"/>
        <end position="783"/>
    </location>
</feature>
<reference evidence="4 5" key="1">
    <citation type="submission" date="2018-01" db="EMBL/GenBank/DDBJ databases">
        <title>Genome characterization of the sugarcane-associated fungus Trichoderma ghanense CCMA-1212 and their application in lignocelulose bioconversion.</title>
        <authorList>
            <person name="Steindorff A.S."/>
            <person name="Mendes T.D."/>
            <person name="Vilela E.S.D."/>
            <person name="Rodrigues D.S."/>
            <person name="Formighieri E.F."/>
            <person name="Melo I.S."/>
            <person name="Favaro L.C.L."/>
        </authorList>
    </citation>
    <scope>NUCLEOTIDE SEQUENCE [LARGE SCALE GENOMIC DNA]</scope>
    <source>
        <strain evidence="4 5">CCMA-1212</strain>
    </source>
</reference>
<feature type="compositionally biased region" description="Polar residues" evidence="3">
    <location>
        <begin position="956"/>
        <end position="990"/>
    </location>
</feature>
<feature type="region of interest" description="Disordered" evidence="3">
    <location>
        <begin position="1"/>
        <end position="132"/>
    </location>
</feature>
<gene>
    <name evidence="4" type="ORF">CCMA1212_010725</name>
</gene>
<feature type="compositionally biased region" description="Low complexity" evidence="3">
    <location>
        <begin position="1076"/>
        <end position="1088"/>
    </location>
</feature>
<feature type="compositionally biased region" description="Polar residues" evidence="3">
    <location>
        <begin position="471"/>
        <end position="492"/>
    </location>
</feature>
<dbReference type="RefSeq" id="XP_073553756.1">
    <property type="nucleotide sequence ID" value="XM_073707758.1"/>
</dbReference>
<feature type="region of interest" description="Disordered" evidence="3">
    <location>
        <begin position="1029"/>
        <end position="1152"/>
    </location>
</feature>
<evidence type="ECO:0000256" key="1">
    <source>
        <dbReference type="ARBA" id="ARBA00022614"/>
    </source>
</evidence>
<sequence length="1847" mass="203588">MSHAWLDSLTEDWVSERGSSPAPLPLVKSTKKSEPSPSPKITPSRIPRWRHPGVVSRSPQDKSMTILEGDRSSEDNKSPKRRLLKFAKDRKPSHKGYVGRSVSSTTGSVVVHKNARQRTPAAPGRSETPEWKRRLVHGKLGYGEQRDLFSSAAVGLQDMFKPPPSSEADIDSPSPNLDSPSPNLESPSPNLDPPSPMPSSPLPKLDSLHLESPSTADLYDTDLPSSPPGQTDPTNTFDPDQELNDEEEDGAFSPNQVTPSPSPRRPPRGIKYKLNVEDDQDDHSDASLMSSHPVNPPAPSTEQEAEHGAKQEDTQGPGDEEEEQEAGHDEEAADQDDSYLAIPSLVDGTSRKASGQSYTRNEDFSPILIGKRSDEDGKVEFTPLEMPTEELRQKLERLQLNQMILDPSHNASDSAVDAKPLNADAGDDSSIKYHFDTSYGSNDSPEGSLQHRSLSPDLGEDWSEMLPEDSLQASTPKQFPTLRTQDADSNVLDSFFDSPNVPHAPFPSPDKREIREPSNQSNTSPLKLFGPYDTFTNQTLLRRISQFEESLSGMNSRGDLSPSTPSRDPSKKRVDRNSGPKRYVSHFGAGELEGYEFTNDLSHSPAEHSSLLFKEKTTPLHPPLAAKGPLKLVPPSSWLHEDVALHVRRSRRKSNSQTPSVDAGAEYDSMSSSPANSVSSQDEAYDESWAAKRDYGSEGKRPRASPSKHPTPKRRRTLHRSDIAFGSEGRKSIVPKLPRPGSKLRRRSQAERSNSIDLKDADRLSRRQSHSSAHTSKSVQDDASQGRARRSPTRSSIQEEDEPDSPGTTGERKPSIRTQDFVDQAAQIMAMIRNQVSQPGLSSLEESELEAQVASQNATMEESDGSTAEPFSRPPSRDGKPIPRQARQQEDPELVKRLKKYQEMSDMGDVVSSSVRSMSLAKDAIRAAKEVERVVDRASRIRASGSGGGGGAGGSNYDSASETTSPVHDLFSSTSARSTSHLFPTSSSRGSESRKMIAPESVSHLIPDKIGGMYLDKQNNIWIRNKDSKASLTSHNSGSDDSEEDPFANIPDLSVDMTEEMQHLKQAPRGREDMASSKGKSSRQSSAQTHSLKSYTTLAAYEPLDPEVAARARGEIEKLDAQPGEGSKSADDGGSRLPVLKAKTSSDGLSSKRRNITISFTSPIASIILGVLPEDIEGLEDDPVPGESSESPPLHAAQFSGSKVVTPDPLRTIRATSMSSGKFTPRPVSRIDEQDEESTVELPNQSRPRGQNQQTPAQNDRHLSFVGDNTMMSFKSLEGGSGFGFLMSTPAHAAVSLKADDSLMIGRNVGKLSLSPLSEFSMNNHDKSFGLEVSYVMGQRRMATGDGSKKVMSMTLRTLVEKLSEAQPHEPYWEDMTSLTLQDKQLTSLHGLNKLCSRITTLDVSKNSLGHLEGTPESVRQLKVSNNMLTELTSWDHLIHLQYLDISNNQVKSLSALKRLIHLRSLRADNNLLTSLDGLDSHDGLLTLRARNNLIEELDFSNIEWGRLTELDVASNKISSVKGLHLLPALSHLDISDNHLETLVFEKANKTLRKLDISDNDIEDLDIRQLGSLQTLHADRNRISHISGFRHVRRMDSLSLREQRGDAPLDLRFLISACEIRKLFLSGNYLGSFQLQADFLNLQLLELANCGLEVLPDECGQLMPNLRTLNLNFNAIRDLSSLRFIPRLKKLLAAGNRLSDTVAVTELLTDFPHLTELDLRDNPITQGFYPPVQMLISPDKMGSADSFVMPEADMERDETFAKRLDETTRLRRRLHEVVYVASCKRLRRLDGLAIVREKTLAKDVLLQRLIDDGLVPELEDTLVGESESAQQQQHHNEAVTTPSLSTT</sequence>
<feature type="compositionally biased region" description="Polar residues" evidence="3">
    <location>
        <begin position="228"/>
        <end position="238"/>
    </location>
</feature>
<keyword evidence="1" id="KW-0433">Leucine-rich repeat</keyword>
<feature type="compositionally biased region" description="Low complexity" evidence="3">
    <location>
        <begin position="98"/>
        <end position="111"/>
    </location>
</feature>
<feature type="region of interest" description="Disordered" evidence="3">
    <location>
        <begin position="153"/>
        <end position="387"/>
    </location>
</feature>
<dbReference type="PANTHER" id="PTHR47566:SF1">
    <property type="entry name" value="PROTEIN NUD1"/>
    <property type="match status" value="1"/>
</dbReference>
<feature type="compositionally biased region" description="Basic and acidic residues" evidence="3">
    <location>
        <begin position="1108"/>
        <end position="1120"/>
    </location>
</feature>
<dbReference type="InterPro" id="IPR052574">
    <property type="entry name" value="CDIRP"/>
</dbReference>
<dbReference type="PROSITE" id="PS51450">
    <property type="entry name" value="LRR"/>
    <property type="match status" value="5"/>
</dbReference>
<feature type="region of interest" description="Disordered" evidence="3">
    <location>
        <begin position="1824"/>
        <end position="1847"/>
    </location>
</feature>
<evidence type="ECO:0000256" key="2">
    <source>
        <dbReference type="ARBA" id="ARBA00022737"/>
    </source>
</evidence>
<feature type="region of interest" description="Disordered" evidence="3">
    <location>
        <begin position="838"/>
        <end position="916"/>
    </location>
</feature>
<feature type="compositionally biased region" description="Polar residues" evidence="3">
    <location>
        <begin position="1030"/>
        <end position="1039"/>
    </location>
</feature>
<dbReference type="Proteomes" id="UP001642720">
    <property type="component" value="Unassembled WGS sequence"/>
</dbReference>
<dbReference type="SMART" id="SM00364">
    <property type="entry name" value="LRR_BAC"/>
    <property type="match status" value="6"/>
</dbReference>
<feature type="compositionally biased region" description="Acidic residues" evidence="3">
    <location>
        <begin position="239"/>
        <end position="250"/>
    </location>
</feature>
<dbReference type="SMART" id="SM00369">
    <property type="entry name" value="LRR_TYP"/>
    <property type="match status" value="6"/>
</dbReference>
<feature type="compositionally biased region" description="Basic and acidic residues" evidence="3">
    <location>
        <begin position="875"/>
        <end position="903"/>
    </location>
</feature>
<feature type="compositionally biased region" description="Pro residues" evidence="3">
    <location>
        <begin position="190"/>
        <end position="201"/>
    </location>
</feature>
<dbReference type="PANTHER" id="PTHR47566">
    <property type="match status" value="1"/>
</dbReference>
<organism evidence="4 5">
    <name type="scientific">Trichoderma ghanense</name>
    <dbReference type="NCBI Taxonomy" id="65468"/>
    <lineage>
        <taxon>Eukaryota</taxon>
        <taxon>Fungi</taxon>
        <taxon>Dikarya</taxon>
        <taxon>Ascomycota</taxon>
        <taxon>Pezizomycotina</taxon>
        <taxon>Sordariomycetes</taxon>
        <taxon>Hypocreomycetidae</taxon>
        <taxon>Hypocreales</taxon>
        <taxon>Hypocreaceae</taxon>
        <taxon>Trichoderma</taxon>
    </lineage>
</organism>
<keyword evidence="5" id="KW-1185">Reference proteome</keyword>
<name>A0ABY2GQF7_9HYPO</name>
<feature type="compositionally biased region" description="Low complexity" evidence="3">
    <location>
        <begin position="171"/>
        <end position="189"/>
    </location>
</feature>
<dbReference type="Gene3D" id="3.80.10.10">
    <property type="entry name" value="Ribonuclease Inhibitor"/>
    <property type="match status" value="2"/>
</dbReference>
<dbReference type="SMART" id="SM00368">
    <property type="entry name" value="LRR_RI"/>
    <property type="match status" value="4"/>
</dbReference>
<feature type="region of interest" description="Disordered" evidence="3">
    <location>
        <begin position="403"/>
        <end position="530"/>
    </location>
</feature>
<dbReference type="EMBL" id="PPTA01000031">
    <property type="protein sequence ID" value="TFA97554.1"/>
    <property type="molecule type" value="Genomic_DNA"/>
</dbReference>
<feature type="compositionally biased region" description="Acidic residues" evidence="3">
    <location>
        <begin position="458"/>
        <end position="467"/>
    </location>
</feature>
<evidence type="ECO:0000256" key="3">
    <source>
        <dbReference type="SAM" id="MobiDB-lite"/>
    </source>
</evidence>